<accession>A0A0K2U9H8</accession>
<dbReference type="EMBL" id="HACA01017266">
    <property type="protein sequence ID" value="CDW34627.1"/>
    <property type="molecule type" value="Transcribed_RNA"/>
</dbReference>
<proteinExistence type="predicted"/>
<sequence length="57" mass="6870">MFLYRMKNEILVFLLLPNIPYSRTKTPMPVTATKEARCRRRQVLLQHQCLLKTRNTH</sequence>
<name>A0A0K2U9H8_LEPSM</name>
<reference evidence="1" key="1">
    <citation type="submission" date="2014-05" db="EMBL/GenBank/DDBJ databases">
        <authorList>
            <person name="Chronopoulou M."/>
        </authorList>
    </citation>
    <scope>NUCLEOTIDE SEQUENCE</scope>
    <source>
        <tissue evidence="1">Whole organism</tissue>
    </source>
</reference>
<organism evidence="1">
    <name type="scientific">Lepeophtheirus salmonis</name>
    <name type="common">Salmon louse</name>
    <name type="synonym">Caligus salmonis</name>
    <dbReference type="NCBI Taxonomy" id="72036"/>
    <lineage>
        <taxon>Eukaryota</taxon>
        <taxon>Metazoa</taxon>
        <taxon>Ecdysozoa</taxon>
        <taxon>Arthropoda</taxon>
        <taxon>Crustacea</taxon>
        <taxon>Multicrustacea</taxon>
        <taxon>Hexanauplia</taxon>
        <taxon>Copepoda</taxon>
        <taxon>Siphonostomatoida</taxon>
        <taxon>Caligidae</taxon>
        <taxon>Lepeophtheirus</taxon>
    </lineage>
</organism>
<evidence type="ECO:0000313" key="1">
    <source>
        <dbReference type="EMBL" id="CDW34627.1"/>
    </source>
</evidence>
<protein>
    <submittedName>
        <fullName evidence="1">Uncharacterized protein</fullName>
    </submittedName>
</protein>
<dbReference type="AlphaFoldDB" id="A0A0K2U9H8"/>